<proteinExistence type="inferred from homology"/>
<dbReference type="InterPro" id="IPR047258">
    <property type="entry name" value="C2C_MCTP_PRT_plant"/>
</dbReference>
<protein>
    <submittedName>
        <fullName evidence="11">FT-interacting protein 7</fullName>
    </submittedName>
</protein>
<feature type="domain" description="C2" evidence="10">
    <location>
        <begin position="439"/>
        <end position="562"/>
    </location>
</feature>
<dbReference type="FunFam" id="2.60.40.150:FF:000128">
    <property type="entry name" value="C2 domain-containing protein"/>
    <property type="match status" value="1"/>
</dbReference>
<reference evidence="11" key="2">
    <citation type="journal article" date="2024" name="Plant">
        <title>Genomic evolution and insights into agronomic trait innovations of Sesamum species.</title>
        <authorList>
            <person name="Miao H."/>
            <person name="Wang L."/>
            <person name="Qu L."/>
            <person name="Liu H."/>
            <person name="Sun Y."/>
            <person name="Le M."/>
            <person name="Wang Q."/>
            <person name="Wei S."/>
            <person name="Zheng Y."/>
            <person name="Lin W."/>
            <person name="Duan Y."/>
            <person name="Cao H."/>
            <person name="Xiong S."/>
            <person name="Wang X."/>
            <person name="Wei L."/>
            <person name="Li C."/>
            <person name="Ma Q."/>
            <person name="Ju M."/>
            <person name="Zhao R."/>
            <person name="Li G."/>
            <person name="Mu C."/>
            <person name="Tian Q."/>
            <person name="Mei H."/>
            <person name="Zhang T."/>
            <person name="Gao T."/>
            <person name="Zhang H."/>
        </authorList>
    </citation>
    <scope>NUCLEOTIDE SEQUENCE</scope>
    <source>
        <strain evidence="11">3651</strain>
    </source>
</reference>
<comment type="subcellular location">
    <subcellularLocation>
        <location evidence="1">Membrane</location>
        <topology evidence="1">Multi-pass membrane protein</topology>
    </subcellularLocation>
</comment>
<comment type="caution">
    <text evidence="11">The sequence shown here is derived from an EMBL/GenBank/DDBJ whole genome shotgun (WGS) entry which is preliminary data.</text>
</comment>
<dbReference type="Proteomes" id="UP001293254">
    <property type="component" value="Unassembled WGS sequence"/>
</dbReference>
<dbReference type="CDD" id="cd04019">
    <property type="entry name" value="C2C_MCTP_PRT_plant"/>
    <property type="match status" value="1"/>
</dbReference>
<evidence type="ECO:0000313" key="12">
    <source>
        <dbReference type="Proteomes" id="UP001293254"/>
    </source>
</evidence>
<feature type="transmembrane region" description="Helical" evidence="9">
    <location>
        <begin position="861"/>
        <end position="891"/>
    </location>
</feature>
<dbReference type="EMBL" id="JACGWO010000002">
    <property type="protein sequence ID" value="KAK4433615.1"/>
    <property type="molecule type" value="Genomic_DNA"/>
</dbReference>
<dbReference type="FunFam" id="2.60.40.150:FF:000090">
    <property type="entry name" value="C2 domain-containing protein"/>
    <property type="match status" value="1"/>
</dbReference>
<keyword evidence="6 9" id="KW-1133">Transmembrane helix</keyword>
<evidence type="ECO:0000256" key="6">
    <source>
        <dbReference type="ARBA" id="ARBA00022989"/>
    </source>
</evidence>
<evidence type="ECO:0000256" key="8">
    <source>
        <dbReference type="SAM" id="MobiDB-lite"/>
    </source>
</evidence>
<keyword evidence="4" id="KW-0677">Repeat</keyword>
<feature type="domain" description="C2" evidence="10">
    <location>
        <begin position="282"/>
        <end position="402"/>
    </location>
</feature>
<dbReference type="SUPFAM" id="SSF49562">
    <property type="entry name" value="C2 domain (Calcium/lipid-binding domain, CaLB)"/>
    <property type="match status" value="4"/>
</dbReference>
<evidence type="ECO:0000256" key="1">
    <source>
        <dbReference type="ARBA" id="ARBA00004141"/>
    </source>
</evidence>
<dbReference type="InterPro" id="IPR047259">
    <property type="entry name" value="QUIRKY-like"/>
</dbReference>
<dbReference type="PANTHER" id="PTHR31425">
    <property type="entry name" value="PHOSPHORIBOSYLANTHRANILATE TRANSFERASE ISOFORM 1"/>
    <property type="match status" value="1"/>
</dbReference>
<reference evidence="11" key="1">
    <citation type="submission" date="2020-06" db="EMBL/GenBank/DDBJ databases">
        <authorList>
            <person name="Li T."/>
            <person name="Hu X."/>
            <person name="Zhang T."/>
            <person name="Song X."/>
            <person name="Zhang H."/>
            <person name="Dai N."/>
            <person name="Sheng W."/>
            <person name="Hou X."/>
            <person name="Wei L."/>
        </authorList>
    </citation>
    <scope>NUCLEOTIDE SEQUENCE</scope>
    <source>
        <strain evidence="11">3651</strain>
        <tissue evidence="11">Leaf</tissue>
    </source>
</reference>
<dbReference type="Gene3D" id="2.60.40.150">
    <property type="entry name" value="C2 domain"/>
    <property type="match status" value="4"/>
</dbReference>
<sequence length="1033" mass="118459">MAKLVVQVLDASDLMPKDGHGSASPFVEVEFDDQRHRTSTKPKDLNPSWNEKLVFNIKNPRDLPNQTIEVFVYNDNKQGHHKNFLGRVRISGMSVPFSDHEAVVQRYPLDKRGIFSHVKGDIALKIYSSVHEGGVDVLESFEPLDQVLQQKQQHVDAAVENHYNHHHHHNKPTESAPTPLQEINPNKFDDDEHYYKASHEKNKKKKKEKEVRTFYSVGTGSAGGGPPPPPAEKPVFVETRSDFAKSGAPPAAATVMQMQFPGQKPEYGVVETRPPLAARMGYWGRDKTASTYDLVEQMNFLYVHVVKAKDLPVMDISGSLDPYVEVKVGNYKGVTKHLEKNQYPVWNSVFAFSKERLQTNLIEVTVKDKDIGKDDFVGKVLFDIAEVPLRVPPDSPLAPQWYKLVDKRGEKVNQGEIMLAVWMGTQADEAFPEAWHSDAHSISQQSLANTRSKVYFSPKLYYLRAHIIAAQDLVPSDKGRQPDTFVRVQLGQQMRVTRPSPMKHINPEWNEELMFVASEPFDEYIIISVEDRVGPGKDELIGRIIIPVREVPQRIETAKLPDARWFPLQKPSVAEEEGEKKKEVKFASRILLRLCIDSGYHVLDESTHFSSDLQPSSKHLRKPSIGLLEVGILSARNLLPMKSKDGKMTDAYCVAKYGNKWVRTRTLLDTLHPRWNEQYTWEVHDPCTVITIGVFDNCHINGKDDARDQRIGKVRIRLSTLETDRIYTHSYPLLVLTPSGLKKHGELHLAIRFTCTAWVNMVAQYGKPLLPKMHYVQPISVRHIDWLRHQAMQIVAAKLSRAEPPLRREIVEYMLDVDYHMWSLRRSKANFFRIMSLLSGISYVCRWFDGICYWKNPLTTILVHVLFLILVCYPELILPTIFLYLFVIGLWNYRFRPRVPPHMDARLSQAENTHPDELDEEFDTFPTSRPTDIVRMRYDRLRSVAGRVQTVIGDLATQGERALSILSWRDPRATAIFIIFSLIWAVFLYVTPFQVVAVLIGLYILRHPRFRSKMPSVPVNFFKRLPARTDSLL</sequence>
<dbReference type="CDD" id="cd08378">
    <property type="entry name" value="C2B_MCTP_PRT_plant"/>
    <property type="match status" value="1"/>
</dbReference>
<feature type="region of interest" description="Disordered" evidence="8">
    <location>
        <begin position="163"/>
        <end position="190"/>
    </location>
</feature>
<evidence type="ECO:0000256" key="9">
    <source>
        <dbReference type="SAM" id="Phobius"/>
    </source>
</evidence>
<dbReference type="SMART" id="SM00239">
    <property type="entry name" value="C2"/>
    <property type="match status" value="4"/>
</dbReference>
<name>A0AAE1YNQ4_9LAMI</name>
<evidence type="ECO:0000256" key="7">
    <source>
        <dbReference type="ARBA" id="ARBA00023136"/>
    </source>
</evidence>
<organism evidence="11 12">
    <name type="scientific">Sesamum alatum</name>
    <dbReference type="NCBI Taxonomy" id="300844"/>
    <lineage>
        <taxon>Eukaryota</taxon>
        <taxon>Viridiplantae</taxon>
        <taxon>Streptophyta</taxon>
        <taxon>Embryophyta</taxon>
        <taxon>Tracheophyta</taxon>
        <taxon>Spermatophyta</taxon>
        <taxon>Magnoliopsida</taxon>
        <taxon>eudicotyledons</taxon>
        <taxon>Gunneridae</taxon>
        <taxon>Pentapetalae</taxon>
        <taxon>asterids</taxon>
        <taxon>lamiids</taxon>
        <taxon>Lamiales</taxon>
        <taxon>Pedaliaceae</taxon>
        <taxon>Sesamum</taxon>
    </lineage>
</organism>
<dbReference type="CDD" id="cd08379">
    <property type="entry name" value="C2D_MCTP_PRT_plant"/>
    <property type="match status" value="1"/>
</dbReference>
<dbReference type="GO" id="GO:0016020">
    <property type="term" value="C:membrane"/>
    <property type="evidence" value="ECO:0007669"/>
    <property type="project" value="UniProtKB-SubCell"/>
</dbReference>
<dbReference type="Pfam" id="PF00168">
    <property type="entry name" value="C2"/>
    <property type="match status" value="4"/>
</dbReference>
<evidence type="ECO:0000256" key="5">
    <source>
        <dbReference type="ARBA" id="ARBA00022837"/>
    </source>
</evidence>
<dbReference type="InterPro" id="IPR047255">
    <property type="entry name" value="C2D_MCTP_PRT_plant"/>
</dbReference>
<comment type="similarity">
    <text evidence="2">Belongs to the MCTP family.</text>
</comment>
<keyword evidence="5" id="KW-0106">Calcium</keyword>
<dbReference type="PROSITE" id="PS50004">
    <property type="entry name" value="C2"/>
    <property type="match status" value="4"/>
</dbReference>
<feature type="domain" description="C2" evidence="10">
    <location>
        <begin position="609"/>
        <end position="731"/>
    </location>
</feature>
<evidence type="ECO:0000313" key="11">
    <source>
        <dbReference type="EMBL" id="KAK4433615.1"/>
    </source>
</evidence>
<evidence type="ECO:0000256" key="4">
    <source>
        <dbReference type="ARBA" id="ARBA00022737"/>
    </source>
</evidence>
<dbReference type="InterPro" id="IPR035892">
    <property type="entry name" value="C2_domain_sf"/>
</dbReference>
<dbReference type="InterPro" id="IPR047257">
    <property type="entry name" value="C2B_MCTP_PRT_plant"/>
</dbReference>
<keyword evidence="7 9" id="KW-0472">Membrane</keyword>
<dbReference type="InterPro" id="IPR013583">
    <property type="entry name" value="MCTP_C"/>
</dbReference>
<feature type="compositionally biased region" description="Polar residues" evidence="8">
    <location>
        <begin position="173"/>
        <end position="184"/>
    </location>
</feature>
<dbReference type="CDD" id="cd04022">
    <property type="entry name" value="C2A_MCTP_PRT_plant"/>
    <property type="match status" value="1"/>
</dbReference>
<evidence type="ECO:0000256" key="2">
    <source>
        <dbReference type="ARBA" id="ARBA00007923"/>
    </source>
</evidence>
<dbReference type="AlphaFoldDB" id="A0AAE1YNQ4"/>
<dbReference type="Pfam" id="PF08372">
    <property type="entry name" value="PRT_C"/>
    <property type="match status" value="1"/>
</dbReference>
<dbReference type="PANTHER" id="PTHR31425:SF22">
    <property type="entry name" value="MULTIPLE C2 DOMAIN AND TRANSMEMBRANE REGION PROTEIN 6"/>
    <property type="match status" value="1"/>
</dbReference>
<accession>A0AAE1YNQ4</accession>
<keyword evidence="3 9" id="KW-0812">Transmembrane</keyword>
<keyword evidence="12" id="KW-1185">Reference proteome</keyword>
<feature type="domain" description="C2" evidence="10">
    <location>
        <begin position="1"/>
        <end position="107"/>
    </location>
</feature>
<feature type="transmembrane region" description="Helical" evidence="9">
    <location>
        <begin position="976"/>
        <end position="1005"/>
    </location>
</feature>
<gene>
    <name evidence="11" type="ORF">Salat_0524200</name>
</gene>
<evidence type="ECO:0000259" key="10">
    <source>
        <dbReference type="PROSITE" id="PS50004"/>
    </source>
</evidence>
<dbReference type="InterPro" id="IPR000008">
    <property type="entry name" value="C2_dom"/>
</dbReference>
<evidence type="ECO:0000256" key="3">
    <source>
        <dbReference type="ARBA" id="ARBA00022692"/>
    </source>
</evidence>